<dbReference type="SUPFAM" id="SSF57667">
    <property type="entry name" value="beta-beta-alpha zinc fingers"/>
    <property type="match status" value="1"/>
</dbReference>
<protein>
    <recommendedName>
        <fullName evidence="9">C2H2-type domain-containing protein</fullName>
    </recommendedName>
</protein>
<name>A0A194XCK7_MOLSC</name>
<feature type="region of interest" description="Disordered" evidence="8">
    <location>
        <begin position="92"/>
        <end position="173"/>
    </location>
</feature>
<dbReference type="Gene3D" id="3.30.160.60">
    <property type="entry name" value="Classic Zinc Finger"/>
    <property type="match status" value="1"/>
</dbReference>
<dbReference type="EMBL" id="KQ947413">
    <property type="protein sequence ID" value="KUJ17894.1"/>
    <property type="molecule type" value="Genomic_DNA"/>
</dbReference>
<sequence>MGSTEPTTSPTAVQPAPLIKEFRCVWGNCTKSFSRAEHLHRHALNHDESRANLTCERCSAVFKRKDLIDRHMARHREKDEEAGGEGLGRLQTRKRLWRDSNGAVVAKRRPELEKKRRTSSTSRNRNSSTGQTNEGDPGTYTQQQDHVPLSPPGSSQDHQSNGPDSAELPGKSTLPQTEELWPLSMGDVSLLDQAGAMAEPYDFLCNASWGSHFQESANSDLLYNDLFAPDTASSFNHPFTTMNYYNWLLGNENWPVSTFDASNGVELSKLPMGVSTAPQPPRSTASLSVSDSSGEYGSSGSYYDVSSHNFKLPAASSNTSSSSYSGEASTPETSAANQILAMSQMAESNFAASLGYQDANIPRQQPQVQTIESPNGMPTPTTSRSSFESGRSKQSRKLPAINEAARQGILELVSRAQPKAPDETAITTEHDLLQLPVLQEYCDLYFKKFNTAYPLLHQATFEPSHVDPLLLASVLLLGATYSDKESHLFAICIHDTMRAQIFGSIAFNTRPELWMLQTILLVECFGKSRAGQRQHDMAHLFHGLLINLIRRSDCQSARCAPFDDNDRIDIDRRWRTEVEAEQKRRLALLCFMWDTQHAVLFSQSLCMNAAELKLTLPWNEALWKAETPEEWYAVHAMEKPQPQYLAVLKTYFVPVPEGRALSLNALSRVLMLHGIMSVAWDLNRRDQTSLGLVTTGKEESWQSRISRSYDTWKGDFDAYSKTIMLSLDDNELEKSEFQKFCVATLAVYHASHIILQVEINDLQIYAGASHIIGRPVTKVDRERSKARIERWVKHSSISAAKAGSHAARILRDGIRKLKDWDAGDYFHYPWCLYLATLTCWAFQMCSKTAEGALAEGNGSDTEEDSDWDARAEMSALVSAMTRSNLEDLWRVAGRYRTGDLPRVMSKHLSTVRWAVVQEGMKVLNGLVGEAR</sequence>
<dbReference type="PANTHER" id="PTHR40626:SF18">
    <property type="entry name" value="NICOTINATE CATABOLISM CLUSTER-SPECIFIC TRANSCRIPTION FACTOR"/>
    <property type="match status" value="1"/>
</dbReference>
<dbReference type="Pfam" id="PF04082">
    <property type="entry name" value="Fungal_trans"/>
    <property type="match status" value="1"/>
</dbReference>
<dbReference type="SMART" id="SM00355">
    <property type="entry name" value="ZnF_C2H2"/>
    <property type="match status" value="2"/>
</dbReference>
<evidence type="ECO:0000256" key="3">
    <source>
        <dbReference type="ARBA" id="ARBA00022737"/>
    </source>
</evidence>
<feature type="compositionally biased region" description="Polar residues" evidence="8">
    <location>
        <begin position="152"/>
        <end position="163"/>
    </location>
</feature>
<dbReference type="PROSITE" id="PS00028">
    <property type="entry name" value="ZINC_FINGER_C2H2_1"/>
    <property type="match status" value="2"/>
</dbReference>
<keyword evidence="4 7" id="KW-0863">Zinc-finger</keyword>
<evidence type="ECO:0000256" key="5">
    <source>
        <dbReference type="ARBA" id="ARBA00022833"/>
    </source>
</evidence>
<feature type="region of interest" description="Disordered" evidence="8">
    <location>
        <begin position="366"/>
        <end position="397"/>
    </location>
</feature>
<evidence type="ECO:0000256" key="7">
    <source>
        <dbReference type="PROSITE-ProRule" id="PRU00042"/>
    </source>
</evidence>
<evidence type="ECO:0000259" key="9">
    <source>
        <dbReference type="PROSITE" id="PS50157"/>
    </source>
</evidence>
<keyword evidence="5" id="KW-0862">Zinc</keyword>
<dbReference type="PROSITE" id="PS50157">
    <property type="entry name" value="ZINC_FINGER_C2H2_2"/>
    <property type="match status" value="2"/>
</dbReference>
<feature type="region of interest" description="Disordered" evidence="8">
    <location>
        <begin position="272"/>
        <end position="291"/>
    </location>
</feature>
<feature type="compositionally biased region" description="Low complexity" evidence="8">
    <location>
        <begin position="119"/>
        <end position="129"/>
    </location>
</feature>
<gene>
    <name evidence="10" type="ORF">LY89DRAFT_643717</name>
</gene>
<dbReference type="GO" id="GO:0000978">
    <property type="term" value="F:RNA polymerase II cis-regulatory region sequence-specific DNA binding"/>
    <property type="evidence" value="ECO:0007669"/>
    <property type="project" value="InterPro"/>
</dbReference>
<keyword evidence="3" id="KW-0677">Repeat</keyword>
<feature type="domain" description="C2H2-type" evidence="9">
    <location>
        <begin position="53"/>
        <end position="80"/>
    </location>
</feature>
<dbReference type="AlphaFoldDB" id="A0A194XCK7"/>
<dbReference type="Proteomes" id="UP000070700">
    <property type="component" value="Unassembled WGS sequence"/>
</dbReference>
<dbReference type="RefSeq" id="XP_018072249.1">
    <property type="nucleotide sequence ID" value="XM_018211807.1"/>
</dbReference>
<evidence type="ECO:0000313" key="10">
    <source>
        <dbReference type="EMBL" id="KUJ17894.1"/>
    </source>
</evidence>
<feature type="domain" description="C2H2-type" evidence="9">
    <location>
        <begin position="22"/>
        <end position="51"/>
    </location>
</feature>
<keyword evidence="6" id="KW-0539">Nucleus</keyword>
<dbReference type="InterPro" id="IPR013087">
    <property type="entry name" value="Znf_C2H2_type"/>
</dbReference>
<evidence type="ECO:0000256" key="4">
    <source>
        <dbReference type="ARBA" id="ARBA00022771"/>
    </source>
</evidence>
<dbReference type="GO" id="GO:0000981">
    <property type="term" value="F:DNA-binding transcription factor activity, RNA polymerase II-specific"/>
    <property type="evidence" value="ECO:0007669"/>
    <property type="project" value="InterPro"/>
</dbReference>
<feature type="compositionally biased region" description="Polar residues" evidence="8">
    <location>
        <begin position="366"/>
        <end position="389"/>
    </location>
</feature>
<evidence type="ECO:0000256" key="8">
    <source>
        <dbReference type="SAM" id="MobiDB-lite"/>
    </source>
</evidence>
<keyword evidence="11" id="KW-1185">Reference proteome</keyword>
<dbReference type="InterPro" id="IPR036236">
    <property type="entry name" value="Znf_C2H2_sf"/>
</dbReference>
<feature type="compositionally biased region" description="Polar residues" evidence="8">
    <location>
        <begin position="130"/>
        <end position="145"/>
    </location>
</feature>
<evidence type="ECO:0000256" key="2">
    <source>
        <dbReference type="ARBA" id="ARBA00022723"/>
    </source>
</evidence>
<keyword evidence="2" id="KW-0479">Metal-binding</keyword>
<dbReference type="InterPro" id="IPR051059">
    <property type="entry name" value="VerF-like"/>
</dbReference>
<dbReference type="GO" id="GO:0008270">
    <property type="term" value="F:zinc ion binding"/>
    <property type="evidence" value="ECO:0007669"/>
    <property type="project" value="UniProtKB-KW"/>
</dbReference>
<reference evidence="10 11" key="1">
    <citation type="submission" date="2015-10" db="EMBL/GenBank/DDBJ databases">
        <title>Full genome of DAOMC 229536 Phialocephala scopiformis, a fungal endophyte of spruce producing the potent anti-insectan compound rugulosin.</title>
        <authorList>
            <consortium name="DOE Joint Genome Institute"/>
            <person name="Walker A.K."/>
            <person name="Frasz S.L."/>
            <person name="Seifert K.A."/>
            <person name="Miller J.D."/>
            <person name="Mondo S.J."/>
            <person name="Labutti K."/>
            <person name="Lipzen A."/>
            <person name="Dockter R."/>
            <person name="Kennedy M."/>
            <person name="Grigoriev I.V."/>
            <person name="Spatafora J.W."/>
        </authorList>
    </citation>
    <scope>NUCLEOTIDE SEQUENCE [LARGE SCALE GENOMIC DNA]</scope>
    <source>
        <strain evidence="10 11">CBS 120377</strain>
    </source>
</reference>
<evidence type="ECO:0000313" key="11">
    <source>
        <dbReference type="Proteomes" id="UP000070700"/>
    </source>
</evidence>
<evidence type="ECO:0000256" key="1">
    <source>
        <dbReference type="ARBA" id="ARBA00004123"/>
    </source>
</evidence>
<dbReference type="InterPro" id="IPR007219">
    <property type="entry name" value="XnlR_reg_dom"/>
</dbReference>
<proteinExistence type="predicted"/>
<dbReference type="KEGG" id="psco:LY89DRAFT_643717"/>
<evidence type="ECO:0000256" key="6">
    <source>
        <dbReference type="ARBA" id="ARBA00023242"/>
    </source>
</evidence>
<dbReference type="InParanoid" id="A0A194XCK7"/>
<comment type="subcellular location">
    <subcellularLocation>
        <location evidence="1">Nucleus</location>
    </subcellularLocation>
</comment>
<dbReference type="GO" id="GO:0006351">
    <property type="term" value="P:DNA-templated transcription"/>
    <property type="evidence" value="ECO:0007669"/>
    <property type="project" value="InterPro"/>
</dbReference>
<dbReference type="CDD" id="cd12148">
    <property type="entry name" value="fungal_TF_MHR"/>
    <property type="match status" value="1"/>
</dbReference>
<dbReference type="GO" id="GO:0005634">
    <property type="term" value="C:nucleus"/>
    <property type="evidence" value="ECO:0007669"/>
    <property type="project" value="UniProtKB-SubCell"/>
</dbReference>
<accession>A0A194XCK7</accession>
<dbReference type="GO" id="GO:0000785">
    <property type="term" value="C:chromatin"/>
    <property type="evidence" value="ECO:0007669"/>
    <property type="project" value="TreeGrafter"/>
</dbReference>
<dbReference type="OrthoDB" id="1405595at2759"/>
<dbReference type="PANTHER" id="PTHR40626">
    <property type="entry name" value="MIP31509P"/>
    <property type="match status" value="1"/>
</dbReference>
<organism evidence="10 11">
    <name type="scientific">Mollisia scopiformis</name>
    <name type="common">Conifer needle endophyte fungus</name>
    <name type="synonym">Phialocephala scopiformis</name>
    <dbReference type="NCBI Taxonomy" id="149040"/>
    <lineage>
        <taxon>Eukaryota</taxon>
        <taxon>Fungi</taxon>
        <taxon>Dikarya</taxon>
        <taxon>Ascomycota</taxon>
        <taxon>Pezizomycotina</taxon>
        <taxon>Leotiomycetes</taxon>
        <taxon>Helotiales</taxon>
        <taxon>Mollisiaceae</taxon>
        <taxon>Mollisia</taxon>
    </lineage>
</organism>
<dbReference type="GeneID" id="28821533"/>